<evidence type="ECO:0000256" key="15">
    <source>
        <dbReference type="RuleBase" id="RU004016"/>
    </source>
</evidence>
<evidence type="ECO:0000256" key="13">
    <source>
        <dbReference type="PIRSR" id="PIRSR618044-1"/>
    </source>
</evidence>
<evidence type="ECO:0000256" key="12">
    <source>
        <dbReference type="ARBA" id="ARBA00034000"/>
    </source>
</evidence>
<evidence type="ECO:0000256" key="7">
    <source>
        <dbReference type="ARBA" id="ARBA00022729"/>
    </source>
</evidence>
<keyword evidence="9" id="KW-0133">Cell shape</keyword>
<dbReference type="InterPro" id="IPR001967">
    <property type="entry name" value="Peptidase_S11_N"/>
</dbReference>
<dbReference type="Gene3D" id="3.40.710.10">
    <property type="entry name" value="DD-peptidase/beta-lactamase superfamily"/>
    <property type="match status" value="1"/>
</dbReference>
<organism evidence="18 19">
    <name type="scientific">Novosphingobium hassiacum</name>
    <dbReference type="NCBI Taxonomy" id="173676"/>
    <lineage>
        <taxon>Bacteria</taxon>
        <taxon>Pseudomonadati</taxon>
        <taxon>Pseudomonadota</taxon>
        <taxon>Alphaproteobacteria</taxon>
        <taxon>Sphingomonadales</taxon>
        <taxon>Sphingomonadaceae</taxon>
        <taxon>Novosphingobium</taxon>
    </lineage>
</organism>
<dbReference type="GO" id="GO:0071555">
    <property type="term" value="P:cell wall organization"/>
    <property type="evidence" value="ECO:0007669"/>
    <property type="project" value="UniProtKB-KW"/>
</dbReference>
<sequence>MPSKSVAIALCLMLAALPVKAAAPEVSTPVGAVPPMPELSAPIALLIDVGSGRVLYARDAHRRFVPASITKIMTSYVAFDLISKGKLRLDQRIPVRPETFRAWSNVGSTMFLPREAQPTVAELLEGIVTVSANDACVVLAEGATGSVPAFTGLMNAAATDLGMRDSHFNTPNGWMDEGQTYVTAADLATLSSALMTRFPELYRRFYGHSQMTWNGITQPNHNPLYGHTLGADGVKTGFTNEAGYGFVGSAERQGRRLVMVLGGYDRPIERTRQSRDLIEWGFAAWSAQPLFPIGAQVAVAEVQGGVERSVPLVAPRALSVTAPAGQRAGYSLAVRYKGPLKAPIAKGETVASLLVRVPGEPVHVLPLVAGASVPRGGVVSRLRDGVLRTVGL</sequence>
<evidence type="ECO:0000256" key="1">
    <source>
        <dbReference type="ARBA" id="ARBA00003217"/>
    </source>
</evidence>
<feature type="domain" description="Peptidase S11 D-Ala-D-Ala carboxypeptidase A C-terminal" evidence="17">
    <location>
        <begin position="285"/>
        <end position="375"/>
    </location>
</feature>
<evidence type="ECO:0000256" key="11">
    <source>
        <dbReference type="ARBA" id="ARBA00023316"/>
    </source>
</evidence>
<evidence type="ECO:0000313" key="19">
    <source>
        <dbReference type="Proteomes" id="UP000562395"/>
    </source>
</evidence>
<proteinExistence type="inferred from homology"/>
<comment type="function">
    <text evidence="1">Removes C-terminal D-alanyl residues from sugar-peptide cell wall precursors.</text>
</comment>
<dbReference type="RefSeq" id="WP_246385882.1">
    <property type="nucleotide sequence ID" value="NZ_JACICY010000005.1"/>
</dbReference>
<evidence type="ECO:0000259" key="17">
    <source>
        <dbReference type="SMART" id="SM00936"/>
    </source>
</evidence>
<evidence type="ECO:0000256" key="9">
    <source>
        <dbReference type="ARBA" id="ARBA00022960"/>
    </source>
</evidence>
<reference evidence="18 19" key="1">
    <citation type="submission" date="2020-08" db="EMBL/GenBank/DDBJ databases">
        <title>Genomic Encyclopedia of Type Strains, Phase IV (KMG-IV): sequencing the most valuable type-strain genomes for metagenomic binning, comparative biology and taxonomic classification.</title>
        <authorList>
            <person name="Goeker M."/>
        </authorList>
    </citation>
    <scope>NUCLEOTIDE SEQUENCE [LARGE SCALE GENOMIC DNA]</scope>
    <source>
        <strain evidence="18 19">DSM 14552</strain>
    </source>
</reference>
<protein>
    <recommendedName>
        <fullName evidence="4">serine-type D-Ala-D-Ala carboxypeptidase</fullName>
        <ecNumber evidence="4">3.4.16.4</ecNumber>
    </recommendedName>
</protein>
<dbReference type="Pfam" id="PF07943">
    <property type="entry name" value="PBP5_C"/>
    <property type="match status" value="1"/>
</dbReference>
<keyword evidence="10" id="KW-0573">Peptidoglycan synthesis</keyword>
<dbReference type="Proteomes" id="UP000562395">
    <property type="component" value="Unassembled WGS sequence"/>
</dbReference>
<evidence type="ECO:0000256" key="14">
    <source>
        <dbReference type="PIRSR" id="PIRSR618044-2"/>
    </source>
</evidence>
<name>A0A7W5ZWG5_9SPHN</name>
<dbReference type="SMART" id="SM00936">
    <property type="entry name" value="PBP5_C"/>
    <property type="match status" value="1"/>
</dbReference>
<comment type="catalytic activity">
    <reaction evidence="12">
        <text>Preferential cleavage: (Ac)2-L-Lys-D-Ala-|-D-Ala. Also transpeptidation of peptidyl-alanyl moieties that are N-acyl substituents of D-alanine.</text>
        <dbReference type="EC" id="3.4.16.4"/>
    </reaction>
</comment>
<dbReference type="Pfam" id="PF00768">
    <property type="entry name" value="Peptidase_S11"/>
    <property type="match status" value="1"/>
</dbReference>
<dbReference type="InterPro" id="IPR012338">
    <property type="entry name" value="Beta-lactam/transpept-like"/>
</dbReference>
<dbReference type="AlphaFoldDB" id="A0A7W5ZWG5"/>
<keyword evidence="8 18" id="KW-0378">Hydrolase</keyword>
<gene>
    <name evidence="18" type="ORF">GGQ88_002458</name>
</gene>
<evidence type="ECO:0000256" key="4">
    <source>
        <dbReference type="ARBA" id="ARBA00012448"/>
    </source>
</evidence>
<dbReference type="PANTHER" id="PTHR21581">
    <property type="entry name" value="D-ALANYL-D-ALANINE CARBOXYPEPTIDASE"/>
    <property type="match status" value="1"/>
</dbReference>
<dbReference type="InterPro" id="IPR037167">
    <property type="entry name" value="Peptidase_S11_C_sf"/>
</dbReference>
<accession>A0A7W5ZWG5</accession>
<keyword evidence="6" id="KW-0645">Protease</keyword>
<dbReference type="UniPathway" id="UPA00219"/>
<feature type="active site" description="Acyl-ester intermediate" evidence="13">
    <location>
        <position position="68"/>
    </location>
</feature>
<feature type="active site" evidence="13">
    <location>
        <position position="131"/>
    </location>
</feature>
<evidence type="ECO:0000313" key="18">
    <source>
        <dbReference type="EMBL" id="MBB3861186.1"/>
    </source>
</evidence>
<keyword evidence="19" id="KW-1185">Reference proteome</keyword>
<evidence type="ECO:0000256" key="2">
    <source>
        <dbReference type="ARBA" id="ARBA00004752"/>
    </source>
</evidence>
<dbReference type="SUPFAM" id="SSF69189">
    <property type="entry name" value="Penicillin-binding protein associated domain"/>
    <property type="match status" value="1"/>
</dbReference>
<comment type="pathway">
    <text evidence="2">Cell wall biogenesis; peptidoglycan biosynthesis.</text>
</comment>
<dbReference type="PANTHER" id="PTHR21581:SF6">
    <property type="entry name" value="TRAFFICKING PROTEIN PARTICLE COMPLEX SUBUNIT 12"/>
    <property type="match status" value="1"/>
</dbReference>
<dbReference type="PRINTS" id="PR00725">
    <property type="entry name" value="DADACBPTASE1"/>
</dbReference>
<keyword evidence="11" id="KW-0961">Cell wall biogenesis/degradation</keyword>
<dbReference type="GO" id="GO:0009002">
    <property type="term" value="F:serine-type D-Ala-D-Ala carboxypeptidase activity"/>
    <property type="evidence" value="ECO:0007669"/>
    <property type="project" value="UniProtKB-EC"/>
</dbReference>
<dbReference type="GO" id="GO:0009252">
    <property type="term" value="P:peptidoglycan biosynthetic process"/>
    <property type="evidence" value="ECO:0007669"/>
    <property type="project" value="UniProtKB-UniPathway"/>
</dbReference>
<feature type="chain" id="PRO_5031062063" description="serine-type D-Ala-D-Ala carboxypeptidase" evidence="16">
    <location>
        <begin position="22"/>
        <end position="392"/>
    </location>
</feature>
<dbReference type="GO" id="GO:0006508">
    <property type="term" value="P:proteolysis"/>
    <property type="evidence" value="ECO:0007669"/>
    <property type="project" value="UniProtKB-KW"/>
</dbReference>
<dbReference type="SUPFAM" id="SSF56601">
    <property type="entry name" value="beta-lactamase/transpeptidase-like"/>
    <property type="match status" value="1"/>
</dbReference>
<dbReference type="EC" id="3.4.16.4" evidence="4"/>
<evidence type="ECO:0000256" key="8">
    <source>
        <dbReference type="ARBA" id="ARBA00022801"/>
    </source>
</evidence>
<feature type="active site" description="Proton acceptor" evidence="13">
    <location>
        <position position="71"/>
    </location>
</feature>
<evidence type="ECO:0000256" key="5">
    <source>
        <dbReference type="ARBA" id="ARBA00022645"/>
    </source>
</evidence>
<dbReference type="EMBL" id="JACICY010000005">
    <property type="protein sequence ID" value="MBB3861186.1"/>
    <property type="molecule type" value="Genomic_DNA"/>
</dbReference>
<dbReference type="Gene3D" id="2.60.410.10">
    <property type="entry name" value="D-Ala-D-Ala carboxypeptidase, C-terminal domain"/>
    <property type="match status" value="1"/>
</dbReference>
<dbReference type="InterPro" id="IPR018044">
    <property type="entry name" value="Peptidase_S11"/>
</dbReference>
<dbReference type="InterPro" id="IPR012907">
    <property type="entry name" value="Peptidase_S11_C"/>
</dbReference>
<comment type="caution">
    <text evidence="18">The sequence shown here is derived from an EMBL/GenBank/DDBJ whole genome shotgun (WGS) entry which is preliminary data.</text>
</comment>
<comment type="similarity">
    <text evidence="3 15">Belongs to the peptidase S11 family.</text>
</comment>
<evidence type="ECO:0000256" key="6">
    <source>
        <dbReference type="ARBA" id="ARBA00022670"/>
    </source>
</evidence>
<keyword evidence="7 16" id="KW-0732">Signal</keyword>
<dbReference type="InterPro" id="IPR015956">
    <property type="entry name" value="Peniciliin-bd_prot_C_sf"/>
</dbReference>
<evidence type="ECO:0000256" key="16">
    <source>
        <dbReference type="SAM" id="SignalP"/>
    </source>
</evidence>
<dbReference type="GO" id="GO:0008360">
    <property type="term" value="P:regulation of cell shape"/>
    <property type="evidence" value="ECO:0007669"/>
    <property type="project" value="UniProtKB-KW"/>
</dbReference>
<evidence type="ECO:0000256" key="3">
    <source>
        <dbReference type="ARBA" id="ARBA00007164"/>
    </source>
</evidence>
<evidence type="ECO:0000256" key="10">
    <source>
        <dbReference type="ARBA" id="ARBA00022984"/>
    </source>
</evidence>
<keyword evidence="5 18" id="KW-0121">Carboxypeptidase</keyword>
<feature type="signal peptide" evidence="16">
    <location>
        <begin position="1"/>
        <end position="21"/>
    </location>
</feature>
<feature type="binding site" evidence="14">
    <location>
        <position position="235"/>
    </location>
    <ligand>
        <name>substrate</name>
    </ligand>
</feature>